<evidence type="ECO:0000256" key="1">
    <source>
        <dbReference type="ARBA" id="ARBA00004651"/>
    </source>
</evidence>
<keyword evidence="10" id="KW-1185">Reference proteome</keyword>
<accession>A0ABY8WHJ1</accession>
<proteinExistence type="inferred from homology"/>
<protein>
    <submittedName>
        <fullName evidence="9">Glycosyltransferase 87 family protein</fullName>
    </submittedName>
</protein>
<feature type="transmembrane region" description="Helical" evidence="8">
    <location>
        <begin position="178"/>
        <end position="201"/>
    </location>
</feature>
<feature type="transmembrane region" description="Helical" evidence="8">
    <location>
        <begin position="385"/>
        <end position="405"/>
    </location>
</feature>
<feature type="transmembrane region" description="Helical" evidence="8">
    <location>
        <begin position="208"/>
        <end position="226"/>
    </location>
</feature>
<feature type="transmembrane region" description="Helical" evidence="8">
    <location>
        <begin position="320"/>
        <end position="338"/>
    </location>
</feature>
<evidence type="ECO:0000256" key="7">
    <source>
        <dbReference type="ARBA" id="ARBA00024033"/>
    </source>
</evidence>
<gene>
    <name evidence="9" type="ORF">ACTOB_008735</name>
</gene>
<sequence>MSAVIDNVSRTFPGPARRVMICSALLGLAVLFYAWYGFRHHFFDLHIYYDALTWWSEGRNLYDYARPDAVQGALYFTYTPLAAMIMWPMVLLPFSWVAVIFTAVTAGLLVPTTYWIFRSALPSATRSSSWWLTAVTVPLVLIIEPIRENLTLGQINMVLVAMVMFDFCHALPRRRGYAGIGIGLAAAMKLIPAIFIVYLAVTRRWRACGVSIAAAVGATLIAAAVAPRESWFYWTSALWDSDRVGQAFYTGNQSVKGLLARLVAPTPPSTLLWGGLVLAVTIFGLHRAVRAHRAGNDLMGVTLVGLTSGLVSPITWPHHIYWFIPAMILLLVHARGWAARPRVLLWSGVAALYAMLVWGVVSFVVWPGAEDVPTAGPRDFLLRNLLVLCSLALLIVLPTGVPSAATSTPDRQGTRPAPGAVRRGLFRRVS</sequence>
<evidence type="ECO:0000313" key="9">
    <source>
        <dbReference type="EMBL" id="WIM96526.1"/>
    </source>
</evidence>
<name>A0ABY8WHJ1_9ACTN</name>
<evidence type="ECO:0000256" key="4">
    <source>
        <dbReference type="ARBA" id="ARBA00022692"/>
    </source>
</evidence>
<feature type="transmembrane region" description="Helical" evidence="8">
    <location>
        <begin position="94"/>
        <end position="117"/>
    </location>
</feature>
<evidence type="ECO:0000256" key="5">
    <source>
        <dbReference type="ARBA" id="ARBA00022989"/>
    </source>
</evidence>
<keyword evidence="3" id="KW-0808">Transferase</keyword>
<evidence type="ECO:0000256" key="3">
    <source>
        <dbReference type="ARBA" id="ARBA00022679"/>
    </source>
</evidence>
<comment type="similarity">
    <text evidence="7">Belongs to the glycosyltransferase 87 family.</text>
</comment>
<feature type="transmembrane region" description="Helical" evidence="8">
    <location>
        <begin position="343"/>
        <end position="365"/>
    </location>
</feature>
<dbReference type="InterPro" id="IPR018584">
    <property type="entry name" value="GT87"/>
</dbReference>
<feature type="transmembrane region" description="Helical" evidence="8">
    <location>
        <begin position="271"/>
        <end position="289"/>
    </location>
</feature>
<dbReference type="Pfam" id="PF09594">
    <property type="entry name" value="GT87"/>
    <property type="match status" value="1"/>
</dbReference>
<reference evidence="9 10" key="1">
    <citation type="submission" date="2023-06" db="EMBL/GenBank/DDBJ databases">
        <authorList>
            <person name="Yushchuk O."/>
            <person name="Binda E."/>
            <person name="Ruckert-Reed C."/>
            <person name="Fedorenko V."/>
            <person name="Kalinowski J."/>
            <person name="Marinelli F."/>
        </authorList>
    </citation>
    <scope>NUCLEOTIDE SEQUENCE [LARGE SCALE GENOMIC DNA]</scope>
    <source>
        <strain evidence="9 10">NRRL 3884</strain>
    </source>
</reference>
<feature type="transmembrane region" description="Helical" evidence="8">
    <location>
        <begin position="69"/>
        <end position="87"/>
    </location>
</feature>
<evidence type="ECO:0000256" key="6">
    <source>
        <dbReference type="ARBA" id="ARBA00023136"/>
    </source>
</evidence>
<organism evidence="9 10">
    <name type="scientific">Actinoplanes oblitus</name>
    <dbReference type="NCBI Taxonomy" id="3040509"/>
    <lineage>
        <taxon>Bacteria</taxon>
        <taxon>Bacillati</taxon>
        <taxon>Actinomycetota</taxon>
        <taxon>Actinomycetes</taxon>
        <taxon>Micromonosporales</taxon>
        <taxon>Micromonosporaceae</taxon>
        <taxon>Actinoplanes</taxon>
    </lineage>
</organism>
<keyword evidence="5 8" id="KW-1133">Transmembrane helix</keyword>
<evidence type="ECO:0000256" key="2">
    <source>
        <dbReference type="ARBA" id="ARBA00022475"/>
    </source>
</evidence>
<dbReference type="Proteomes" id="UP001240150">
    <property type="component" value="Chromosome"/>
</dbReference>
<evidence type="ECO:0000256" key="8">
    <source>
        <dbReference type="SAM" id="Phobius"/>
    </source>
</evidence>
<dbReference type="EMBL" id="CP126980">
    <property type="protein sequence ID" value="WIM96526.1"/>
    <property type="molecule type" value="Genomic_DNA"/>
</dbReference>
<keyword evidence="2" id="KW-1003">Cell membrane</keyword>
<evidence type="ECO:0000313" key="10">
    <source>
        <dbReference type="Proteomes" id="UP001240150"/>
    </source>
</evidence>
<keyword evidence="4 8" id="KW-0812">Transmembrane</keyword>
<feature type="transmembrane region" description="Helical" evidence="8">
    <location>
        <begin position="129"/>
        <end position="146"/>
    </location>
</feature>
<keyword evidence="6 8" id="KW-0472">Membrane</keyword>
<feature type="transmembrane region" description="Helical" evidence="8">
    <location>
        <begin position="296"/>
        <end position="314"/>
    </location>
</feature>
<dbReference type="RefSeq" id="WP_284917806.1">
    <property type="nucleotide sequence ID" value="NZ_CP126980.1"/>
</dbReference>
<feature type="transmembrane region" description="Helical" evidence="8">
    <location>
        <begin position="19"/>
        <end position="38"/>
    </location>
</feature>
<comment type="subcellular location">
    <subcellularLocation>
        <location evidence="1">Cell membrane</location>
        <topology evidence="1">Multi-pass membrane protein</topology>
    </subcellularLocation>
</comment>